<proteinExistence type="inferred from homology"/>
<dbReference type="GO" id="GO:0003700">
    <property type="term" value="F:DNA-binding transcription factor activity"/>
    <property type="evidence" value="ECO:0007669"/>
    <property type="project" value="InterPro"/>
</dbReference>
<evidence type="ECO:0000256" key="4">
    <source>
        <dbReference type="ARBA" id="ARBA00023163"/>
    </source>
</evidence>
<keyword evidence="4" id="KW-0804">Transcription</keyword>
<evidence type="ECO:0000259" key="5">
    <source>
        <dbReference type="Pfam" id="PF00126"/>
    </source>
</evidence>
<comment type="caution">
    <text evidence="6">The sequence shown here is derived from an EMBL/GenBank/DDBJ whole genome shotgun (WGS) entry which is preliminary data.</text>
</comment>
<name>A0A0L8M8Q1_STRVG</name>
<evidence type="ECO:0000256" key="3">
    <source>
        <dbReference type="ARBA" id="ARBA00023125"/>
    </source>
</evidence>
<protein>
    <recommendedName>
        <fullName evidence="5">HTH lysR-type domain-containing protein</fullName>
    </recommendedName>
</protein>
<reference evidence="7" key="1">
    <citation type="submission" date="2015-07" db="EMBL/GenBank/DDBJ databases">
        <authorList>
            <consortium name="Consortium for Microbial Forensics and Genomics (microFORGE)"/>
            <person name="Knight B.M."/>
            <person name="Roberts D.P."/>
            <person name="Lin D."/>
            <person name="Hari K."/>
            <person name="Fletcher J."/>
            <person name="Melcher U."/>
            <person name="Blagden T."/>
            <person name="Winegar R.A."/>
        </authorList>
    </citation>
    <scope>NUCLEOTIDE SEQUENCE [LARGE SCALE GENOMIC DNA]</scope>
    <source>
        <strain evidence="7">NRRL B-1447</strain>
    </source>
</reference>
<evidence type="ECO:0000256" key="2">
    <source>
        <dbReference type="ARBA" id="ARBA00023015"/>
    </source>
</evidence>
<dbReference type="EMBL" id="LGUV01000346">
    <property type="protein sequence ID" value="KOG46771.1"/>
    <property type="molecule type" value="Genomic_DNA"/>
</dbReference>
<dbReference type="RefSeq" id="WP_030387784.1">
    <property type="nucleotide sequence ID" value="NZ_LGUV01000346.1"/>
</dbReference>
<dbReference type="AlphaFoldDB" id="A0A0L8M8Q1"/>
<dbReference type="Gene3D" id="1.10.10.10">
    <property type="entry name" value="Winged helix-like DNA-binding domain superfamily/Winged helix DNA-binding domain"/>
    <property type="match status" value="1"/>
</dbReference>
<comment type="similarity">
    <text evidence="1">Belongs to the LysR transcriptional regulatory family.</text>
</comment>
<organism evidence="6 7">
    <name type="scientific">Streptomyces virginiae</name>
    <name type="common">Streptomyces cinnamonensis</name>
    <dbReference type="NCBI Taxonomy" id="1961"/>
    <lineage>
        <taxon>Bacteria</taxon>
        <taxon>Bacillati</taxon>
        <taxon>Actinomycetota</taxon>
        <taxon>Actinomycetes</taxon>
        <taxon>Kitasatosporales</taxon>
        <taxon>Streptomycetaceae</taxon>
        <taxon>Streptomyces</taxon>
    </lineage>
</organism>
<keyword evidence="3" id="KW-0238">DNA-binding</keyword>
<feature type="domain" description="HTH lysR-type" evidence="5">
    <location>
        <begin position="12"/>
        <end position="77"/>
    </location>
</feature>
<dbReference type="PANTHER" id="PTHR30346">
    <property type="entry name" value="TRANSCRIPTIONAL DUAL REGULATOR HCAR-RELATED"/>
    <property type="match status" value="1"/>
</dbReference>
<dbReference type="InterPro" id="IPR036388">
    <property type="entry name" value="WH-like_DNA-bd_sf"/>
</dbReference>
<evidence type="ECO:0000313" key="7">
    <source>
        <dbReference type="Proteomes" id="UP000037084"/>
    </source>
</evidence>
<dbReference type="PATRIC" id="fig|1961.12.peg.5790"/>
<evidence type="ECO:0000313" key="6">
    <source>
        <dbReference type="EMBL" id="KOG46771.1"/>
    </source>
</evidence>
<dbReference type="Pfam" id="PF00126">
    <property type="entry name" value="HTH_1"/>
    <property type="match status" value="1"/>
</dbReference>
<sequence>MPEHSPHAKITLQRLRNFIAVVDEGTITSAARLLGEVTGEGSPSSVRQNLQELRSAFGGRQLLVEHNGKQVPTDLGESLLRYARTMVELWKGASRLGTRTLTLAFLPQHAFFISPVILELERSEMTVHSRILGEQDRSTIIFESHVIGALAGGEIDLVVGPPPEPSRRREELKEHRLYTSRLEAMLPGSDTRDRIGLDELIHEGPLLVPPGPTRSRRLLNRSVRAAGLPAPMVKLDAYSSKALVAFGEDRHGTVVIPSDIADPFKEGNILAGPKASTFRWVPVVDADGRELTQEVYATTRGRPPADIVATVDAIRRSTDAFSLDVAA</sequence>
<evidence type="ECO:0000256" key="1">
    <source>
        <dbReference type="ARBA" id="ARBA00009437"/>
    </source>
</evidence>
<gene>
    <name evidence="6" type="ORF">ADK75_25875</name>
</gene>
<keyword evidence="2" id="KW-0805">Transcription regulation</keyword>
<dbReference type="Proteomes" id="UP000037084">
    <property type="component" value="Unassembled WGS sequence"/>
</dbReference>
<dbReference type="GO" id="GO:0032993">
    <property type="term" value="C:protein-DNA complex"/>
    <property type="evidence" value="ECO:0007669"/>
    <property type="project" value="TreeGrafter"/>
</dbReference>
<dbReference type="SUPFAM" id="SSF46785">
    <property type="entry name" value="Winged helix' DNA-binding domain"/>
    <property type="match status" value="1"/>
</dbReference>
<dbReference type="PANTHER" id="PTHR30346:SF28">
    <property type="entry name" value="HTH-TYPE TRANSCRIPTIONAL REGULATOR CYNR"/>
    <property type="match status" value="1"/>
</dbReference>
<dbReference type="OrthoDB" id="5193703at2"/>
<dbReference type="Gene3D" id="3.40.190.290">
    <property type="match status" value="1"/>
</dbReference>
<dbReference type="GO" id="GO:0003677">
    <property type="term" value="F:DNA binding"/>
    <property type="evidence" value="ECO:0007669"/>
    <property type="project" value="UniProtKB-KW"/>
</dbReference>
<dbReference type="InterPro" id="IPR000847">
    <property type="entry name" value="LysR_HTH_N"/>
</dbReference>
<accession>A0A0L8M8Q1</accession>
<dbReference type="SUPFAM" id="SSF53850">
    <property type="entry name" value="Periplasmic binding protein-like II"/>
    <property type="match status" value="1"/>
</dbReference>
<dbReference type="InterPro" id="IPR036390">
    <property type="entry name" value="WH_DNA-bd_sf"/>
</dbReference>